<reference evidence="8" key="1">
    <citation type="submission" date="2016-10" db="EMBL/GenBank/DDBJ databases">
        <authorList>
            <person name="Varghese N."/>
            <person name="Submissions S."/>
        </authorList>
    </citation>
    <scope>NUCLEOTIDE SEQUENCE [LARGE SCALE GENOMIC DNA]</scope>
    <source>
        <strain evidence="8">CGMCC 1.10369</strain>
    </source>
</reference>
<dbReference type="SUPFAM" id="SSF109635">
    <property type="entry name" value="DnaK suppressor protein DksA, alpha-hairpin domain"/>
    <property type="match status" value="1"/>
</dbReference>
<keyword evidence="1" id="KW-0479">Metal-binding</keyword>
<dbReference type="PANTHER" id="PTHR33823">
    <property type="entry name" value="RNA POLYMERASE-BINDING TRANSCRIPTION FACTOR DKSA-RELATED"/>
    <property type="match status" value="1"/>
</dbReference>
<feature type="compositionally biased region" description="Basic and acidic residues" evidence="5">
    <location>
        <begin position="141"/>
        <end position="154"/>
    </location>
</feature>
<dbReference type="EMBL" id="FNIL01000001">
    <property type="protein sequence ID" value="SDN34761.1"/>
    <property type="molecule type" value="Genomic_DNA"/>
</dbReference>
<sequence length="154" mass="17828">MEQKKLDKFKKILESRKKELKTDSTVDPLDDEELSNYDNHPADQGTELADRHTEQALTNHQKNELFEIEESLRQIEKGTYGICQVSGEEIPEERLEVQPTAKTKVEYSDQLQENRRPVEEEVTSTMQSGQRDRLRQGHLNDAMDHGTSDSDQDK</sequence>
<dbReference type="Pfam" id="PF01258">
    <property type="entry name" value="zf-dskA_traR"/>
    <property type="match status" value="1"/>
</dbReference>
<dbReference type="PANTHER" id="PTHR33823:SF4">
    <property type="entry name" value="GENERAL STRESS PROTEIN 16O"/>
    <property type="match status" value="1"/>
</dbReference>
<keyword evidence="8" id="KW-1185">Reference proteome</keyword>
<evidence type="ECO:0000256" key="4">
    <source>
        <dbReference type="PROSITE-ProRule" id="PRU00510"/>
    </source>
</evidence>
<gene>
    <name evidence="7" type="ORF">SAMN04488053_101548</name>
</gene>
<dbReference type="InterPro" id="IPR037187">
    <property type="entry name" value="DnaK_N"/>
</dbReference>
<dbReference type="AlphaFoldDB" id="A0A1H0AN38"/>
<evidence type="ECO:0000256" key="5">
    <source>
        <dbReference type="SAM" id="MobiDB-lite"/>
    </source>
</evidence>
<evidence type="ECO:0000256" key="3">
    <source>
        <dbReference type="ARBA" id="ARBA00022833"/>
    </source>
</evidence>
<keyword evidence="2" id="KW-0863">Zinc-finger</keyword>
<keyword evidence="3" id="KW-0862">Zinc</keyword>
<evidence type="ECO:0000259" key="6">
    <source>
        <dbReference type="Pfam" id="PF01258"/>
    </source>
</evidence>
<evidence type="ECO:0000256" key="2">
    <source>
        <dbReference type="ARBA" id="ARBA00022771"/>
    </source>
</evidence>
<evidence type="ECO:0000256" key="1">
    <source>
        <dbReference type="ARBA" id="ARBA00022723"/>
    </source>
</evidence>
<protein>
    <submittedName>
        <fullName evidence="7">Transcriptional regulator, TraR/DksA family</fullName>
    </submittedName>
</protein>
<dbReference type="STRING" id="745820.SAMN04488053_101548"/>
<evidence type="ECO:0000313" key="7">
    <source>
        <dbReference type="EMBL" id="SDN34761.1"/>
    </source>
</evidence>
<evidence type="ECO:0000313" key="8">
    <source>
        <dbReference type="Proteomes" id="UP000198778"/>
    </source>
</evidence>
<feature type="zinc finger region" description="dksA C4-type" evidence="4">
    <location>
        <begin position="83"/>
        <end position="107"/>
    </location>
</feature>
<name>A0A1H0AN38_9BACI</name>
<dbReference type="InterPro" id="IPR000962">
    <property type="entry name" value="Znf_DskA_TraR"/>
</dbReference>
<dbReference type="Gene3D" id="1.20.120.910">
    <property type="entry name" value="DksA, coiled-coil domain"/>
    <property type="match status" value="1"/>
</dbReference>
<dbReference type="Proteomes" id="UP000198778">
    <property type="component" value="Unassembled WGS sequence"/>
</dbReference>
<feature type="region of interest" description="Disordered" evidence="5">
    <location>
        <begin position="17"/>
        <end position="63"/>
    </location>
</feature>
<organism evidence="7 8">
    <name type="scientific">Alkalicoccus daliensis</name>
    <dbReference type="NCBI Taxonomy" id="745820"/>
    <lineage>
        <taxon>Bacteria</taxon>
        <taxon>Bacillati</taxon>
        <taxon>Bacillota</taxon>
        <taxon>Bacilli</taxon>
        <taxon>Bacillales</taxon>
        <taxon>Bacillaceae</taxon>
        <taxon>Alkalicoccus</taxon>
    </lineage>
</organism>
<feature type="domain" description="Zinc finger DksA/TraR C4-type" evidence="6">
    <location>
        <begin position="78"/>
        <end position="102"/>
    </location>
</feature>
<feature type="compositionally biased region" description="Basic and acidic residues" evidence="5">
    <location>
        <begin position="103"/>
        <end position="119"/>
    </location>
</feature>
<feature type="region of interest" description="Disordered" evidence="5">
    <location>
        <begin position="93"/>
        <end position="154"/>
    </location>
</feature>
<accession>A0A1H0AN38</accession>
<dbReference type="PROSITE" id="PS51128">
    <property type="entry name" value="ZF_DKSA_2"/>
    <property type="match status" value="1"/>
</dbReference>
<dbReference type="GO" id="GO:0008270">
    <property type="term" value="F:zinc ion binding"/>
    <property type="evidence" value="ECO:0007669"/>
    <property type="project" value="UniProtKB-KW"/>
</dbReference>
<proteinExistence type="predicted"/>
<dbReference type="RefSeq" id="WP_175444157.1">
    <property type="nucleotide sequence ID" value="NZ_FNIL01000001.1"/>
</dbReference>